<accession>A0ABD1YJX5</accession>
<evidence type="ECO:0000313" key="2">
    <source>
        <dbReference type="EMBL" id="KAL2630980.1"/>
    </source>
</evidence>
<sequence>MPLLQRLGGSGRQRGPDVDLTGSLFTRHQGATRDNGDSDPASVRCGGPGGVEPTDGRYTCRTKRPPVRPSTDRSSRQAKLTWPAVTSNAHVLEGRLMVAADKISRVHLRVHRAEAVSDVAVSSNSGGAQSLRVILVQIPSPIDGKSRSEPNGGKAKAGKGDEGHRLSVGSRRIVPRRKLQRGGIPKGSRSELASAD</sequence>
<dbReference type="Proteomes" id="UP001605036">
    <property type="component" value="Unassembled WGS sequence"/>
</dbReference>
<protein>
    <submittedName>
        <fullName evidence="2">Uncharacterized protein</fullName>
    </submittedName>
</protein>
<evidence type="ECO:0000313" key="3">
    <source>
        <dbReference type="Proteomes" id="UP001605036"/>
    </source>
</evidence>
<feature type="region of interest" description="Disordered" evidence="1">
    <location>
        <begin position="1"/>
        <end position="80"/>
    </location>
</feature>
<evidence type="ECO:0000256" key="1">
    <source>
        <dbReference type="SAM" id="MobiDB-lite"/>
    </source>
</evidence>
<dbReference type="AlphaFoldDB" id="A0ABD1YJX5"/>
<dbReference type="EMBL" id="JBHFFA010000004">
    <property type="protein sequence ID" value="KAL2630980.1"/>
    <property type="molecule type" value="Genomic_DNA"/>
</dbReference>
<gene>
    <name evidence="2" type="ORF">R1flu_015666</name>
</gene>
<organism evidence="2 3">
    <name type="scientific">Riccia fluitans</name>
    <dbReference type="NCBI Taxonomy" id="41844"/>
    <lineage>
        <taxon>Eukaryota</taxon>
        <taxon>Viridiplantae</taxon>
        <taxon>Streptophyta</taxon>
        <taxon>Embryophyta</taxon>
        <taxon>Marchantiophyta</taxon>
        <taxon>Marchantiopsida</taxon>
        <taxon>Marchantiidae</taxon>
        <taxon>Marchantiales</taxon>
        <taxon>Ricciaceae</taxon>
        <taxon>Riccia</taxon>
    </lineage>
</organism>
<comment type="caution">
    <text evidence="2">The sequence shown here is derived from an EMBL/GenBank/DDBJ whole genome shotgun (WGS) entry which is preliminary data.</text>
</comment>
<feature type="region of interest" description="Disordered" evidence="1">
    <location>
        <begin position="141"/>
        <end position="196"/>
    </location>
</feature>
<name>A0ABD1YJX5_9MARC</name>
<proteinExistence type="predicted"/>
<reference evidence="2 3" key="1">
    <citation type="submission" date="2024-09" db="EMBL/GenBank/DDBJ databases">
        <title>Chromosome-scale assembly of Riccia fluitans.</title>
        <authorList>
            <person name="Paukszto L."/>
            <person name="Sawicki J."/>
            <person name="Karawczyk K."/>
            <person name="Piernik-Szablinska J."/>
            <person name="Szczecinska M."/>
            <person name="Mazdziarz M."/>
        </authorList>
    </citation>
    <scope>NUCLEOTIDE SEQUENCE [LARGE SCALE GENOMIC DNA]</scope>
    <source>
        <strain evidence="2">Rf_01</strain>
        <tissue evidence="2">Aerial parts of the thallus</tissue>
    </source>
</reference>
<keyword evidence="3" id="KW-1185">Reference proteome</keyword>